<gene>
    <name evidence="2" type="ORF">ACJRO7_022798</name>
</gene>
<name>A0ABD3K008_EUCGL</name>
<organism evidence="2 3">
    <name type="scientific">Eucalyptus globulus</name>
    <name type="common">Tasmanian blue gum</name>
    <dbReference type="NCBI Taxonomy" id="34317"/>
    <lineage>
        <taxon>Eukaryota</taxon>
        <taxon>Viridiplantae</taxon>
        <taxon>Streptophyta</taxon>
        <taxon>Embryophyta</taxon>
        <taxon>Tracheophyta</taxon>
        <taxon>Spermatophyta</taxon>
        <taxon>Magnoliopsida</taxon>
        <taxon>eudicotyledons</taxon>
        <taxon>Gunneridae</taxon>
        <taxon>Pentapetalae</taxon>
        <taxon>rosids</taxon>
        <taxon>malvids</taxon>
        <taxon>Myrtales</taxon>
        <taxon>Myrtaceae</taxon>
        <taxon>Myrtoideae</taxon>
        <taxon>Eucalypteae</taxon>
        <taxon>Eucalyptus</taxon>
    </lineage>
</organism>
<protein>
    <submittedName>
        <fullName evidence="2">Uncharacterized protein</fullName>
    </submittedName>
</protein>
<dbReference type="Proteomes" id="UP001634007">
    <property type="component" value="Unassembled WGS sequence"/>
</dbReference>
<keyword evidence="3" id="KW-1185">Reference proteome</keyword>
<proteinExistence type="predicted"/>
<accession>A0ABD3K008</accession>
<dbReference type="Pfam" id="PF04751">
    <property type="entry name" value="DarP"/>
    <property type="match status" value="1"/>
</dbReference>
<dbReference type="SUPFAM" id="SSF158710">
    <property type="entry name" value="PSPTO4464-like"/>
    <property type="match status" value="1"/>
</dbReference>
<dbReference type="PANTHER" id="PTHR36898">
    <property type="entry name" value="OSJNBB0026I12.6 PROTEIN"/>
    <property type="match status" value="1"/>
</dbReference>
<dbReference type="PANTHER" id="PTHR36898:SF1">
    <property type="entry name" value="OS04G0250700 PROTEIN"/>
    <property type="match status" value="1"/>
</dbReference>
<dbReference type="AlphaFoldDB" id="A0ABD3K008"/>
<evidence type="ECO:0000313" key="3">
    <source>
        <dbReference type="Proteomes" id="UP001634007"/>
    </source>
</evidence>
<dbReference type="Gene3D" id="1.10.60.30">
    <property type="entry name" value="PSPTO4464-like domains"/>
    <property type="match status" value="1"/>
</dbReference>
<comment type="caution">
    <text evidence="2">The sequence shown here is derived from an EMBL/GenBank/DDBJ whole genome shotgun (WGS) entry which is preliminary data.</text>
</comment>
<reference evidence="2 3" key="1">
    <citation type="submission" date="2024-11" db="EMBL/GenBank/DDBJ databases">
        <title>Chromosome-level genome assembly of Eucalyptus globulus Labill. provides insights into its genome evolution.</title>
        <authorList>
            <person name="Li X."/>
        </authorList>
    </citation>
    <scope>NUCLEOTIDE SEQUENCE [LARGE SCALE GENOMIC DNA]</scope>
    <source>
        <strain evidence="2">CL2024</strain>
        <tissue evidence="2">Fresh tender leaves</tissue>
    </source>
</reference>
<sequence>MELASFSHPHIQALGKKNAQAALDARVPAKRLGPDVREGKRRQFNFVVAASLREVEPVLMDALIEAMKDGDHRRLQALSVSEVCFGEDDDEGEEDFEQEHEEEEEECSENASIASRCLDGLISKDIQIANEVFSIHTIDFDRQLQKLESSVHSIQEQPAAANENEREASMVLQRAHKSITRFLGNLARQLPSSNI</sequence>
<feature type="region of interest" description="Disordered" evidence="1">
    <location>
        <begin position="87"/>
        <end position="108"/>
    </location>
</feature>
<dbReference type="InterPro" id="IPR023153">
    <property type="entry name" value="DarP_sf"/>
</dbReference>
<dbReference type="EMBL" id="JBJKBG010000006">
    <property type="protein sequence ID" value="KAL3733325.1"/>
    <property type="molecule type" value="Genomic_DNA"/>
</dbReference>
<dbReference type="InterPro" id="IPR006839">
    <property type="entry name" value="DarP"/>
</dbReference>
<evidence type="ECO:0000313" key="2">
    <source>
        <dbReference type="EMBL" id="KAL3733325.1"/>
    </source>
</evidence>
<evidence type="ECO:0000256" key="1">
    <source>
        <dbReference type="SAM" id="MobiDB-lite"/>
    </source>
</evidence>